<protein>
    <recommendedName>
        <fullName evidence="3">Deacetylase sirtuin-type domain-containing protein</fullName>
    </recommendedName>
</protein>
<gene>
    <name evidence="1" type="ORF">F0185_33000</name>
</gene>
<dbReference type="Proteomes" id="UP000785613">
    <property type="component" value="Unassembled WGS sequence"/>
</dbReference>
<sequence>MRKLMKHQWHDLRDQLLRLDDHAGPEVIFKTLVAGFRKYRPQFSSGPFAYLRFARYFSMQAADYPVAQSTMRDAEFRHFKKCILRYDVWSDLNSIAGLLSETMERLLTLHIEQCCPRCRHEDFATYQSVATGQLVIQCAVCFHVEGRNSDAYAGGAITFASAADLRLPGRPPATTLPLPAHLSPRIRVDCAGMVDYNLVVLSHRDEETDSAGALHGFYRGMPVAIFDEDINEQGHPGFLVANGHAEPVVNPPPWAPTARWLCRIDKTGVRHASAAG</sequence>
<organism evidence="1 2">
    <name type="scientific">Massilia rubra</name>
    <dbReference type="NCBI Taxonomy" id="2607910"/>
    <lineage>
        <taxon>Bacteria</taxon>
        <taxon>Pseudomonadati</taxon>
        <taxon>Pseudomonadota</taxon>
        <taxon>Betaproteobacteria</taxon>
        <taxon>Burkholderiales</taxon>
        <taxon>Oxalobacteraceae</taxon>
        <taxon>Telluria group</taxon>
        <taxon>Massilia</taxon>
    </lineage>
</organism>
<reference evidence="1 2" key="1">
    <citation type="submission" date="2019-09" db="EMBL/GenBank/DDBJ databases">
        <title>Taxonomy of Antarctic Massilia spp.: description of Massilia rubra sp. nov., Massilia aquatica sp. nov., Massilia mucilaginosa sp. nov., Massilia frigida sp. nov. isolated from streams, lakes and regoliths.</title>
        <authorList>
            <person name="Holochova P."/>
            <person name="Sedlacek I."/>
            <person name="Kralova S."/>
            <person name="Maslanova I."/>
            <person name="Busse H.-J."/>
            <person name="Stankova E."/>
            <person name="Vrbovska V."/>
            <person name="Kovarovic V."/>
            <person name="Bartak M."/>
            <person name="Svec P."/>
            <person name="Pantucek R."/>
        </authorList>
    </citation>
    <scope>NUCLEOTIDE SEQUENCE [LARGE SCALE GENOMIC DNA]</scope>
    <source>
        <strain evidence="1 2">CCM 8692</strain>
    </source>
</reference>
<proteinExistence type="predicted"/>
<evidence type="ECO:0008006" key="3">
    <source>
        <dbReference type="Google" id="ProtNLM"/>
    </source>
</evidence>
<comment type="caution">
    <text evidence="1">The sequence shown here is derived from an EMBL/GenBank/DDBJ whole genome shotgun (WGS) entry which is preliminary data.</text>
</comment>
<evidence type="ECO:0000313" key="2">
    <source>
        <dbReference type="Proteomes" id="UP000785613"/>
    </source>
</evidence>
<evidence type="ECO:0000313" key="1">
    <source>
        <dbReference type="EMBL" id="NHZ38367.1"/>
    </source>
</evidence>
<dbReference type="EMBL" id="VUYU01000047">
    <property type="protein sequence ID" value="NHZ38367.1"/>
    <property type="molecule type" value="Genomic_DNA"/>
</dbReference>
<name>A0ABX0LV14_9BURK</name>
<accession>A0ABX0LV14</accession>
<keyword evidence="2" id="KW-1185">Reference proteome</keyword>
<dbReference type="RefSeq" id="WP_167232826.1">
    <property type="nucleotide sequence ID" value="NZ_VUYU01000047.1"/>
</dbReference>